<proteinExistence type="predicted"/>
<name>D5L2B9_9VIRU</name>
<sequence length="178" mass="20289">MNPLVQSRPRDENELQRELALLFRSNGWTAVREYSPDHANVRVDLLADHDAYGRIGVETKFLTTARSGGTLAEAHMQITRDYWHRQYNGEQVTLWAIAPYYHGETLPGSVDERRVQSFVREFCHRQGIGVIDCHANTLTATFANGTIPIAGPYLDTYDAKLDVESLRESVQQKRAERN</sequence>
<reference evidence="1" key="1">
    <citation type="journal article" date="2010" name="Environ. Microbiol.">
        <title>The metavirome of a hypersaline environment.</title>
        <authorList>
            <person name="Santos F."/>
            <person name="Yarza P."/>
            <person name="Parro V."/>
            <person name="Briones C."/>
            <person name="Anton J."/>
        </authorList>
    </citation>
    <scope>NUCLEOTIDE SEQUENCE</scope>
</reference>
<organism evidence="1">
    <name type="scientific">uncultured virus</name>
    <dbReference type="NCBI Taxonomy" id="340016"/>
    <lineage>
        <taxon>Viruses</taxon>
        <taxon>environmental samples</taxon>
    </lineage>
</organism>
<dbReference type="EMBL" id="GU735159">
    <property type="protein sequence ID" value="ADE29178.1"/>
    <property type="molecule type" value="Genomic_DNA"/>
</dbReference>
<protein>
    <recommendedName>
        <fullName evidence="2">Restriction endonuclease type IV Mrr domain-containing protein</fullName>
    </recommendedName>
</protein>
<accession>D5L2B9</accession>
<evidence type="ECO:0008006" key="2">
    <source>
        <dbReference type="Google" id="ProtNLM"/>
    </source>
</evidence>
<evidence type="ECO:0000313" key="1">
    <source>
        <dbReference type="EMBL" id="ADE29178.1"/>
    </source>
</evidence>